<feature type="region of interest" description="Disordered" evidence="3">
    <location>
        <begin position="828"/>
        <end position="883"/>
    </location>
</feature>
<name>A0A8I6SA71_CIMLE</name>
<feature type="chain" id="PRO_5035309739" description="Carboxylesterase type B domain-containing protein" evidence="5">
    <location>
        <begin position="16"/>
        <end position="1095"/>
    </location>
</feature>
<dbReference type="AlphaFoldDB" id="A0A8I6SA71"/>
<dbReference type="Gene3D" id="3.40.50.1820">
    <property type="entry name" value="alpha/beta hydrolase"/>
    <property type="match status" value="1"/>
</dbReference>
<dbReference type="InterPro" id="IPR051093">
    <property type="entry name" value="Neuroligin/BSAL"/>
</dbReference>
<dbReference type="KEGG" id="clec:106674233"/>
<evidence type="ECO:0000313" key="8">
    <source>
        <dbReference type="Proteomes" id="UP000494040"/>
    </source>
</evidence>
<evidence type="ECO:0000256" key="1">
    <source>
        <dbReference type="ARBA" id="ARBA00005964"/>
    </source>
</evidence>
<feature type="compositionally biased region" description="Polar residues" evidence="3">
    <location>
        <begin position="967"/>
        <end position="976"/>
    </location>
</feature>
<evidence type="ECO:0000313" key="7">
    <source>
        <dbReference type="EnsemblMetazoa" id="XP_014262335.1"/>
    </source>
</evidence>
<comment type="similarity">
    <text evidence="1">Belongs to the type-B carboxylesterase/lipase family.</text>
</comment>
<keyword evidence="4" id="KW-0812">Transmembrane</keyword>
<feature type="compositionally biased region" description="Low complexity" evidence="3">
    <location>
        <begin position="1068"/>
        <end position="1095"/>
    </location>
</feature>
<reference evidence="7" key="1">
    <citation type="submission" date="2022-01" db="UniProtKB">
        <authorList>
            <consortium name="EnsemblMetazoa"/>
        </authorList>
    </citation>
    <scope>IDENTIFICATION</scope>
</reference>
<feature type="compositionally biased region" description="Basic and acidic residues" evidence="3">
    <location>
        <begin position="977"/>
        <end position="1003"/>
    </location>
</feature>
<dbReference type="RefSeq" id="XP_014262335.1">
    <property type="nucleotide sequence ID" value="XM_014406849.2"/>
</dbReference>
<dbReference type="InterPro" id="IPR002018">
    <property type="entry name" value="CarbesteraseB"/>
</dbReference>
<feature type="transmembrane region" description="Helical" evidence="4">
    <location>
        <begin position="661"/>
        <end position="685"/>
    </location>
</feature>
<keyword evidence="5" id="KW-0732">Signal</keyword>
<evidence type="ECO:0000256" key="3">
    <source>
        <dbReference type="SAM" id="MobiDB-lite"/>
    </source>
</evidence>
<feature type="region of interest" description="Disordered" evidence="3">
    <location>
        <begin position="611"/>
        <end position="653"/>
    </location>
</feature>
<keyword evidence="8" id="KW-1185">Reference proteome</keyword>
<dbReference type="PANTHER" id="PTHR43903">
    <property type="entry name" value="NEUROLIGIN"/>
    <property type="match status" value="1"/>
</dbReference>
<dbReference type="Proteomes" id="UP000494040">
    <property type="component" value="Unassembled WGS sequence"/>
</dbReference>
<keyword evidence="2" id="KW-0325">Glycoprotein</keyword>
<proteinExistence type="inferred from homology"/>
<feature type="compositionally biased region" description="Basic and acidic residues" evidence="3">
    <location>
        <begin position="643"/>
        <end position="652"/>
    </location>
</feature>
<evidence type="ECO:0000256" key="4">
    <source>
        <dbReference type="SAM" id="Phobius"/>
    </source>
</evidence>
<feature type="domain" description="Carboxylesterase type B" evidence="6">
    <location>
        <begin position="24"/>
        <end position="569"/>
    </location>
</feature>
<dbReference type="Pfam" id="PF00135">
    <property type="entry name" value="COesterase"/>
    <property type="match status" value="1"/>
</dbReference>
<feature type="region of interest" description="Disordered" evidence="3">
    <location>
        <begin position="918"/>
        <end position="1095"/>
    </location>
</feature>
<dbReference type="EnsemblMetazoa" id="XM_014406849.2">
    <property type="protein sequence ID" value="XP_014262335.1"/>
    <property type="gene ID" value="LOC106674233"/>
</dbReference>
<dbReference type="OrthoDB" id="3200163at2759"/>
<evidence type="ECO:0000259" key="6">
    <source>
        <dbReference type="Pfam" id="PF00135"/>
    </source>
</evidence>
<evidence type="ECO:0000256" key="2">
    <source>
        <dbReference type="ARBA" id="ARBA00023180"/>
    </source>
</evidence>
<accession>A0A8I6SA71</accession>
<dbReference type="SUPFAM" id="SSF53474">
    <property type="entry name" value="alpha/beta-Hydrolases"/>
    <property type="match status" value="1"/>
</dbReference>
<dbReference type="InterPro" id="IPR029058">
    <property type="entry name" value="AB_hydrolase_fold"/>
</dbReference>
<feature type="signal peptide" evidence="5">
    <location>
        <begin position="1"/>
        <end position="15"/>
    </location>
</feature>
<sequence>MPVWPLLLFLGLVGAWRESYIEKTRTVKLRQGDIVGIVSRPNDPALKPVQTFLGVPYAAAPVGNLRFMPPGSPLPWSGVKVADTFGPVCSQIVPDPYKMNISAGRREYLKKITAFLKPQSEDCLNLNIYAPKDEYTWGSRKMPVIMFIHGESFSWNSGNPYDGTILASYGDVIVVTINFRLGIFGFLKQTFNVGEIGNLGLLDQIAALKWIQDNIEAFGGDPNSVTLLGHHTGAIAANYLMLSPMVQGEKSLFKKVIMMSGSALSKGAKMKHPQQMLISVAEQLNCPYERLQMCLRTKRVEELLEVSKLYEFAPIVDGLLIVNEAKDSMTKYTNLFTRYDLMCGVVELEAYHQLSAVALAHGMLDEERDDVLESFFRTNYEKHPEIARAMATSVYEEEMKGRTSSKVASALIARDTTLGILGDSQIVVPVVQTAAYHSKPNPNIQTYLYVFEHRNLQSNYPSAEGSVQGEDLEYVLGIPFEDRSVPVLTRYSQEEKLLSEYVMTLWTNFAKTGDPNAPRKFNYYTGSSRYWDILSSLKWPEFRPNQSYMAINYPPHRSYRYKSNLVNFWSNILPSHLRDIGGKPLKPVQFCLSQNWYSPDRRQETIGNEYHRAPPQYKPEQYHPRSPSVQSVRPTETPDDAPEIEKSEEGESGHVTTASSFTLSVVIIIGIFFVLINLVLLLYVLRQRRNNVRLDFKSRFRFGSSPSIPDLDTEPKHEIKSILKSNEILYDTIKKPRNYSGFNSQGSSSTVTIDPHAKVAEWMNHRTKPGNMMKLKTDKSSDTDKAPATISRIAKKVKKVSVAVDATPESRSASVLKQIPIEISKSLDSGKSRLGTRPVLQRSDAVSDDEPSVHSNRLSDRVMESASQPTSPQEEKKLKSFEPFPKDINVTCRDDMEEPSMTPEEALDNIKRRNFPKVLPDFPDDEPEACSLLKRMSLPHSEDGRSHKKVPPPPPPRVSTLGRKPLNRNTVPNFMTTHKDLENMDVGLHEKAEKPEKRPEPRVIIKPTLTDPNLKKGNSKIPRVTPPQPIEKIPPATPPSKRLVIKGEKPKKQPGGVGAKLVVHPVKKSASAETATTSGTSGSSKSSTSTVKKSN</sequence>
<keyword evidence="4" id="KW-0472">Membrane</keyword>
<evidence type="ECO:0000256" key="5">
    <source>
        <dbReference type="SAM" id="SignalP"/>
    </source>
</evidence>
<keyword evidence="4" id="KW-1133">Transmembrane helix</keyword>
<dbReference type="GeneID" id="106674233"/>
<protein>
    <recommendedName>
        <fullName evidence="6">Carboxylesterase type B domain-containing protein</fullName>
    </recommendedName>
</protein>
<dbReference type="OMA" id="HAKATHE"/>
<organism evidence="7 8">
    <name type="scientific">Cimex lectularius</name>
    <name type="common">Bed bug</name>
    <name type="synonym">Acanthia lectularia</name>
    <dbReference type="NCBI Taxonomy" id="79782"/>
    <lineage>
        <taxon>Eukaryota</taxon>
        <taxon>Metazoa</taxon>
        <taxon>Ecdysozoa</taxon>
        <taxon>Arthropoda</taxon>
        <taxon>Hexapoda</taxon>
        <taxon>Insecta</taxon>
        <taxon>Pterygota</taxon>
        <taxon>Neoptera</taxon>
        <taxon>Paraneoptera</taxon>
        <taxon>Hemiptera</taxon>
        <taxon>Heteroptera</taxon>
        <taxon>Panheteroptera</taxon>
        <taxon>Cimicomorpha</taxon>
        <taxon>Cimicidae</taxon>
        <taxon>Cimex</taxon>
    </lineage>
</organism>